<keyword evidence="3" id="KW-1185">Reference proteome</keyword>
<dbReference type="KEGG" id="dpx:DAPPUDRAFT_305248"/>
<evidence type="ECO:0000256" key="1">
    <source>
        <dbReference type="SAM" id="MobiDB-lite"/>
    </source>
</evidence>
<dbReference type="Proteomes" id="UP000000305">
    <property type="component" value="Unassembled WGS sequence"/>
</dbReference>
<evidence type="ECO:0000313" key="2">
    <source>
        <dbReference type="EMBL" id="EFX78278.1"/>
    </source>
</evidence>
<feature type="region of interest" description="Disordered" evidence="1">
    <location>
        <begin position="56"/>
        <end position="86"/>
    </location>
</feature>
<evidence type="ECO:0000313" key="3">
    <source>
        <dbReference type="Proteomes" id="UP000000305"/>
    </source>
</evidence>
<sequence>METPVLRLTKIKVEGRDKDNHAPQPAYRCSITAMDMDLTIDGVDRAASLETTVKNEKSVSDISVRPKATRGRPGRPRKSQPKAITSGPEIVAVDVFSVIDSSVASGSQTLDNSSSTFNHPMGTRNFLKKRKSEVINSESTLEYKSSGNKSSFDSFGTQHRTSMQSESSTFQKLAGQPTRFNAYLALPDDPVRARQWSAKDWDVTLLHLLPKCVMSLKTHESTTIIVMEGCIEIKNDLLISNGTVLESETKPLEIDAGRNIQIGNVGSGVATFQTITAMKSIILPEDHEQPMRYNAYKARPDDPVNVQQLVSDKDVRISWIHLHPKCYLPLKIHDPTTIVLIKGRINIIKDLAVSHSMLLSSSMESIEIEKGNLIHVANFGHEIAKFQVVEFLK</sequence>
<name>E9GQT3_DAPPU</name>
<proteinExistence type="predicted"/>
<dbReference type="OrthoDB" id="10302592at2759"/>
<dbReference type="InParanoid" id="E9GQT3"/>
<accession>E9GQT3</accession>
<feature type="compositionally biased region" description="Basic residues" evidence="1">
    <location>
        <begin position="67"/>
        <end position="80"/>
    </location>
</feature>
<reference evidence="2 3" key="1">
    <citation type="journal article" date="2011" name="Science">
        <title>The ecoresponsive genome of Daphnia pulex.</title>
        <authorList>
            <person name="Colbourne J.K."/>
            <person name="Pfrender M.E."/>
            <person name="Gilbert D."/>
            <person name="Thomas W.K."/>
            <person name="Tucker A."/>
            <person name="Oakley T.H."/>
            <person name="Tokishita S."/>
            <person name="Aerts A."/>
            <person name="Arnold G.J."/>
            <person name="Basu M.K."/>
            <person name="Bauer D.J."/>
            <person name="Caceres C.E."/>
            <person name="Carmel L."/>
            <person name="Casola C."/>
            <person name="Choi J.H."/>
            <person name="Detter J.C."/>
            <person name="Dong Q."/>
            <person name="Dusheyko S."/>
            <person name="Eads B.D."/>
            <person name="Frohlich T."/>
            <person name="Geiler-Samerotte K.A."/>
            <person name="Gerlach D."/>
            <person name="Hatcher P."/>
            <person name="Jogdeo S."/>
            <person name="Krijgsveld J."/>
            <person name="Kriventseva E.V."/>
            <person name="Kultz D."/>
            <person name="Laforsch C."/>
            <person name="Lindquist E."/>
            <person name="Lopez J."/>
            <person name="Manak J.R."/>
            <person name="Muller J."/>
            <person name="Pangilinan J."/>
            <person name="Patwardhan R.P."/>
            <person name="Pitluck S."/>
            <person name="Pritham E.J."/>
            <person name="Rechtsteiner A."/>
            <person name="Rho M."/>
            <person name="Rogozin I.B."/>
            <person name="Sakarya O."/>
            <person name="Salamov A."/>
            <person name="Schaack S."/>
            <person name="Shapiro H."/>
            <person name="Shiga Y."/>
            <person name="Skalitzky C."/>
            <person name="Smith Z."/>
            <person name="Souvorov A."/>
            <person name="Sung W."/>
            <person name="Tang Z."/>
            <person name="Tsuchiya D."/>
            <person name="Tu H."/>
            <person name="Vos H."/>
            <person name="Wang M."/>
            <person name="Wolf Y.I."/>
            <person name="Yamagata H."/>
            <person name="Yamada T."/>
            <person name="Ye Y."/>
            <person name="Shaw J.R."/>
            <person name="Andrews J."/>
            <person name="Crease T.J."/>
            <person name="Tang H."/>
            <person name="Lucas S.M."/>
            <person name="Robertson H.M."/>
            <person name="Bork P."/>
            <person name="Koonin E.V."/>
            <person name="Zdobnov E.M."/>
            <person name="Grigoriev I.V."/>
            <person name="Lynch M."/>
            <person name="Boore J.L."/>
        </authorList>
    </citation>
    <scope>NUCLEOTIDE SEQUENCE [LARGE SCALE GENOMIC DNA]</scope>
</reference>
<dbReference type="HOGENOM" id="CLU_702598_0_0_1"/>
<dbReference type="EMBL" id="GL732558">
    <property type="protein sequence ID" value="EFX78278.1"/>
    <property type="molecule type" value="Genomic_DNA"/>
</dbReference>
<dbReference type="AlphaFoldDB" id="E9GQT3"/>
<organism evidence="2 3">
    <name type="scientific">Daphnia pulex</name>
    <name type="common">Water flea</name>
    <dbReference type="NCBI Taxonomy" id="6669"/>
    <lineage>
        <taxon>Eukaryota</taxon>
        <taxon>Metazoa</taxon>
        <taxon>Ecdysozoa</taxon>
        <taxon>Arthropoda</taxon>
        <taxon>Crustacea</taxon>
        <taxon>Branchiopoda</taxon>
        <taxon>Diplostraca</taxon>
        <taxon>Cladocera</taxon>
        <taxon>Anomopoda</taxon>
        <taxon>Daphniidae</taxon>
        <taxon>Daphnia</taxon>
    </lineage>
</organism>
<gene>
    <name evidence="2" type="ORF">DAPPUDRAFT_305248</name>
</gene>
<protein>
    <submittedName>
        <fullName evidence="2">Uncharacterized protein</fullName>
    </submittedName>
</protein>